<gene>
    <name evidence="9" type="ORF">IAD18_07710</name>
</gene>
<comment type="similarity">
    <text evidence="5">Belongs to the YicC/YloC family.</text>
</comment>
<dbReference type="GO" id="GO:0016787">
    <property type="term" value="F:hydrolase activity"/>
    <property type="evidence" value="ECO:0007669"/>
    <property type="project" value="UniProtKB-KW"/>
</dbReference>
<evidence type="ECO:0000259" key="7">
    <source>
        <dbReference type="Pfam" id="PF03755"/>
    </source>
</evidence>
<feature type="domain" description="Endoribonuclease YicC-like N-terminal" evidence="7">
    <location>
        <begin position="2"/>
        <end position="155"/>
    </location>
</feature>
<feature type="coiled-coil region" evidence="6">
    <location>
        <begin position="177"/>
        <end position="221"/>
    </location>
</feature>
<keyword evidence="2" id="KW-0540">Nuclease</keyword>
<dbReference type="PANTHER" id="PTHR30636:SF3">
    <property type="entry name" value="UPF0701 PROTEIN YICC"/>
    <property type="match status" value="1"/>
</dbReference>
<comment type="cofactor">
    <cofactor evidence="1">
        <name>a divalent metal cation</name>
        <dbReference type="ChEBI" id="CHEBI:60240"/>
    </cofactor>
</comment>
<dbReference type="InterPro" id="IPR013551">
    <property type="entry name" value="YicC-like_C"/>
</dbReference>
<sequence length="290" mass="33403">MILSMTGYGKYSVEENGEKITVEIKSLNSKQLDLSMRLPAQFREYELAIRALVAQRLERGKVEVVATMESIEANAQTSINLPVALKYKAEIESMASALSIQIPENMTEILLRMPEVLKPAMADIDDSEKALLRSALDEAIDRLVEFRTQEGNRLEKFFVEKIAAIQQLLNEVPQYEAERIEKIKKRIQEALEKLGEIDFDKNRFEQELIFYIEKLDIAEEKLRLQNHLDYFLSTMEKDPGQGKKLGFIAQEMGREINTLGSKANHAELQRIVVRMKDHLEQMKEQILNVM</sequence>
<evidence type="ECO:0000313" key="10">
    <source>
        <dbReference type="Proteomes" id="UP000824076"/>
    </source>
</evidence>
<dbReference type="GO" id="GO:0004521">
    <property type="term" value="F:RNA endonuclease activity"/>
    <property type="evidence" value="ECO:0007669"/>
    <property type="project" value="InterPro"/>
</dbReference>
<evidence type="ECO:0000313" key="9">
    <source>
        <dbReference type="EMBL" id="HIU39534.1"/>
    </source>
</evidence>
<dbReference type="Pfam" id="PF08340">
    <property type="entry name" value="YicC-like_C"/>
    <property type="match status" value="1"/>
</dbReference>
<dbReference type="InterPro" id="IPR005229">
    <property type="entry name" value="YicC/YloC-like"/>
</dbReference>
<evidence type="ECO:0000256" key="5">
    <source>
        <dbReference type="ARBA" id="ARBA00035648"/>
    </source>
</evidence>
<organism evidence="9 10">
    <name type="scientific">Candidatus Limisoma intestinavium</name>
    <dbReference type="NCBI Taxonomy" id="2840856"/>
    <lineage>
        <taxon>Bacteria</taxon>
        <taxon>Pseudomonadati</taxon>
        <taxon>Bacteroidota</taxon>
        <taxon>Bacteroidia</taxon>
        <taxon>Bacteroidales</taxon>
        <taxon>Candidatus Limisoma</taxon>
    </lineage>
</organism>
<dbReference type="Pfam" id="PF03755">
    <property type="entry name" value="YicC-like_N"/>
    <property type="match status" value="1"/>
</dbReference>
<reference evidence="9" key="2">
    <citation type="journal article" date="2021" name="PeerJ">
        <title>Extensive microbial diversity within the chicken gut microbiome revealed by metagenomics and culture.</title>
        <authorList>
            <person name="Gilroy R."/>
            <person name="Ravi A."/>
            <person name="Getino M."/>
            <person name="Pursley I."/>
            <person name="Horton D.L."/>
            <person name="Alikhan N.F."/>
            <person name="Baker D."/>
            <person name="Gharbi K."/>
            <person name="Hall N."/>
            <person name="Watson M."/>
            <person name="Adriaenssens E.M."/>
            <person name="Foster-Nyarko E."/>
            <person name="Jarju S."/>
            <person name="Secka A."/>
            <person name="Antonio M."/>
            <person name="Oren A."/>
            <person name="Chaudhuri R.R."/>
            <person name="La Ragione R."/>
            <person name="Hildebrand F."/>
            <person name="Pallen M.J."/>
        </authorList>
    </citation>
    <scope>NUCLEOTIDE SEQUENCE</scope>
    <source>
        <strain evidence="9">17073</strain>
    </source>
</reference>
<keyword evidence="3" id="KW-0255">Endonuclease</keyword>
<reference evidence="9" key="1">
    <citation type="submission" date="2020-10" db="EMBL/GenBank/DDBJ databases">
        <authorList>
            <person name="Gilroy R."/>
        </authorList>
    </citation>
    <scope>NUCLEOTIDE SEQUENCE</scope>
    <source>
        <strain evidence="9">17073</strain>
    </source>
</reference>
<keyword evidence="6" id="KW-0175">Coiled coil</keyword>
<evidence type="ECO:0000256" key="6">
    <source>
        <dbReference type="SAM" id="Coils"/>
    </source>
</evidence>
<feature type="domain" description="Endoribonuclease YicC-like C-terminal" evidence="8">
    <location>
        <begin position="175"/>
        <end position="289"/>
    </location>
</feature>
<evidence type="ECO:0000256" key="4">
    <source>
        <dbReference type="ARBA" id="ARBA00022801"/>
    </source>
</evidence>
<accession>A0A9D1LH41</accession>
<evidence type="ECO:0000256" key="3">
    <source>
        <dbReference type="ARBA" id="ARBA00022759"/>
    </source>
</evidence>
<dbReference type="PANTHER" id="PTHR30636">
    <property type="entry name" value="UPF0701 PROTEIN YICC"/>
    <property type="match status" value="1"/>
</dbReference>
<evidence type="ECO:0000259" key="8">
    <source>
        <dbReference type="Pfam" id="PF08340"/>
    </source>
</evidence>
<dbReference type="InterPro" id="IPR013527">
    <property type="entry name" value="YicC-like_N"/>
</dbReference>
<dbReference type="Proteomes" id="UP000824076">
    <property type="component" value="Unassembled WGS sequence"/>
</dbReference>
<evidence type="ECO:0000256" key="1">
    <source>
        <dbReference type="ARBA" id="ARBA00001968"/>
    </source>
</evidence>
<comment type="caution">
    <text evidence="9">The sequence shown here is derived from an EMBL/GenBank/DDBJ whole genome shotgun (WGS) entry which is preliminary data.</text>
</comment>
<dbReference type="NCBIfam" id="TIGR00255">
    <property type="entry name" value="YicC/YloC family endoribonuclease"/>
    <property type="match status" value="1"/>
</dbReference>
<dbReference type="EMBL" id="DVMS01000216">
    <property type="protein sequence ID" value="HIU39534.1"/>
    <property type="molecule type" value="Genomic_DNA"/>
</dbReference>
<dbReference type="AlphaFoldDB" id="A0A9D1LH41"/>
<evidence type="ECO:0000256" key="2">
    <source>
        <dbReference type="ARBA" id="ARBA00022722"/>
    </source>
</evidence>
<protein>
    <submittedName>
        <fullName evidence="9">YicC family protein</fullName>
    </submittedName>
</protein>
<keyword evidence="4" id="KW-0378">Hydrolase</keyword>
<proteinExistence type="inferred from homology"/>
<name>A0A9D1LH41_9BACT</name>